<dbReference type="Pfam" id="PF11848">
    <property type="entry name" value="DUF3368"/>
    <property type="match status" value="1"/>
</dbReference>
<dbReference type="InterPro" id="IPR021799">
    <property type="entry name" value="PIN-like_prokaryotic"/>
</dbReference>
<organism evidence="1 2">
    <name type="scientific">Candidatus Daviesbacteria bacterium GW2011_GWB1_41_5</name>
    <dbReference type="NCBI Taxonomy" id="1618429"/>
    <lineage>
        <taxon>Bacteria</taxon>
        <taxon>Candidatus Daviesiibacteriota</taxon>
    </lineage>
</organism>
<accession>A0A0G0YPX3</accession>
<evidence type="ECO:0000313" key="1">
    <source>
        <dbReference type="EMBL" id="KKS11696.1"/>
    </source>
</evidence>
<dbReference type="EMBL" id="LCBN01000067">
    <property type="protein sequence ID" value="KKS11696.1"/>
    <property type="molecule type" value="Genomic_DNA"/>
</dbReference>
<reference evidence="1 2" key="1">
    <citation type="journal article" date="2015" name="Nature">
        <title>rRNA introns, odd ribosomes, and small enigmatic genomes across a large radiation of phyla.</title>
        <authorList>
            <person name="Brown C.T."/>
            <person name="Hug L.A."/>
            <person name="Thomas B.C."/>
            <person name="Sharon I."/>
            <person name="Castelle C.J."/>
            <person name="Singh A."/>
            <person name="Wilkins M.J."/>
            <person name="Williams K.H."/>
            <person name="Banfield J.F."/>
        </authorList>
    </citation>
    <scope>NUCLEOTIDE SEQUENCE [LARGE SCALE GENOMIC DNA]</scope>
</reference>
<sequence length="168" mass="19362">MKIITNTSPIIGLYDVFSMDGLKLLTSLYSDISTSNYVYDKEMLYPEELVHFKKKFIIKRTPSKSALERLLEEFKGNIQLGEITCAALYLDGGYEELLMEDEKAERAFLDKGIVVRNVLELSYLAIRNDVLDEKEARIFVAGMTREFRPSQRIVEKFKVEGFGFLLEP</sequence>
<comment type="caution">
    <text evidence="1">The sequence shown here is derived from an EMBL/GenBank/DDBJ whole genome shotgun (WGS) entry which is preliminary data.</text>
</comment>
<proteinExistence type="predicted"/>
<gene>
    <name evidence="1" type="ORF">UU67_C0067G0009</name>
</gene>
<evidence type="ECO:0000313" key="2">
    <source>
        <dbReference type="Proteomes" id="UP000034753"/>
    </source>
</evidence>
<name>A0A0G0YPX3_9BACT</name>
<dbReference type="AlphaFoldDB" id="A0A0G0YPX3"/>
<protein>
    <submittedName>
        <fullName evidence="1">Uncharacterized protein</fullName>
    </submittedName>
</protein>
<dbReference type="Proteomes" id="UP000034753">
    <property type="component" value="Unassembled WGS sequence"/>
</dbReference>